<accession>A0A6A5TFN2</accession>
<evidence type="ECO:0000313" key="3">
    <source>
        <dbReference type="EMBL" id="KAF1951625.1"/>
    </source>
</evidence>
<reference evidence="3" key="1">
    <citation type="journal article" date="2020" name="Stud. Mycol.">
        <title>101 Dothideomycetes genomes: a test case for predicting lifestyles and emergence of pathogens.</title>
        <authorList>
            <person name="Haridas S."/>
            <person name="Albert R."/>
            <person name="Binder M."/>
            <person name="Bloem J."/>
            <person name="Labutti K."/>
            <person name="Salamov A."/>
            <person name="Andreopoulos B."/>
            <person name="Baker S."/>
            <person name="Barry K."/>
            <person name="Bills G."/>
            <person name="Bluhm B."/>
            <person name="Cannon C."/>
            <person name="Castanera R."/>
            <person name="Culley D."/>
            <person name="Daum C."/>
            <person name="Ezra D."/>
            <person name="Gonzalez J."/>
            <person name="Henrissat B."/>
            <person name="Kuo A."/>
            <person name="Liang C."/>
            <person name="Lipzen A."/>
            <person name="Lutzoni F."/>
            <person name="Magnuson J."/>
            <person name="Mondo S."/>
            <person name="Nolan M."/>
            <person name="Ohm R."/>
            <person name="Pangilinan J."/>
            <person name="Park H.-J."/>
            <person name="Ramirez L."/>
            <person name="Alfaro M."/>
            <person name="Sun H."/>
            <person name="Tritt A."/>
            <person name="Yoshinaga Y."/>
            <person name="Zwiers L.-H."/>
            <person name="Turgeon B."/>
            <person name="Goodwin S."/>
            <person name="Spatafora J."/>
            <person name="Crous P."/>
            <person name="Grigoriev I."/>
        </authorList>
    </citation>
    <scope>NUCLEOTIDE SEQUENCE</scope>
    <source>
        <strain evidence="3">CBS 675.92</strain>
    </source>
</reference>
<dbReference type="EMBL" id="ML977016">
    <property type="protein sequence ID" value="KAF1951625.1"/>
    <property type="molecule type" value="Genomic_DNA"/>
</dbReference>
<feature type="domain" description="DUF6604" evidence="2">
    <location>
        <begin position="11"/>
        <end position="274"/>
    </location>
</feature>
<organism evidence="3 4">
    <name type="scientific">Byssothecium circinans</name>
    <dbReference type="NCBI Taxonomy" id="147558"/>
    <lineage>
        <taxon>Eukaryota</taxon>
        <taxon>Fungi</taxon>
        <taxon>Dikarya</taxon>
        <taxon>Ascomycota</taxon>
        <taxon>Pezizomycotina</taxon>
        <taxon>Dothideomycetes</taxon>
        <taxon>Pleosporomycetidae</taxon>
        <taxon>Pleosporales</taxon>
        <taxon>Massarineae</taxon>
        <taxon>Massarinaceae</taxon>
        <taxon>Byssothecium</taxon>
    </lineage>
</organism>
<gene>
    <name evidence="3" type="ORF">CC80DRAFT_528333</name>
</gene>
<dbReference type="PANTHER" id="PTHR38795">
    <property type="entry name" value="DUF6604 DOMAIN-CONTAINING PROTEIN"/>
    <property type="match status" value="1"/>
</dbReference>
<evidence type="ECO:0000259" key="2">
    <source>
        <dbReference type="Pfam" id="PF20253"/>
    </source>
</evidence>
<dbReference type="InterPro" id="IPR046539">
    <property type="entry name" value="DUF6604"/>
</dbReference>
<evidence type="ECO:0000313" key="4">
    <source>
        <dbReference type="Proteomes" id="UP000800035"/>
    </source>
</evidence>
<feature type="compositionally biased region" description="Basic residues" evidence="1">
    <location>
        <begin position="45"/>
        <end position="56"/>
    </location>
</feature>
<keyword evidence="4" id="KW-1185">Reference proteome</keyword>
<dbReference type="Proteomes" id="UP000800035">
    <property type="component" value="Unassembled WGS sequence"/>
</dbReference>
<evidence type="ECO:0000256" key="1">
    <source>
        <dbReference type="SAM" id="MobiDB-lite"/>
    </source>
</evidence>
<dbReference type="Pfam" id="PF20253">
    <property type="entry name" value="DUF6604"/>
    <property type="match status" value="1"/>
</dbReference>
<sequence length="823" mass="93229">MLPKNLLSSYQQYKNDTDTVASWLATIAKRLGYASEDEPKSVSKSAKRKAKAKAKAGKGPPVPQSSQASSSTGRNPYTVAIIDFTALADFVAAQDAPPVQVPVRFGALLDRAIATRQWYSKSISPHLPNDEEKLQSDDRHMFFLAVLKKVRDILAPRYAKAYKPQQKALETEAEFNHLFDNLELEEPSEKFQQAPDIINTPLDPIDMETKYKAEREASLEDDFMAFSMMLRDLHDIRVEVKRTWEGFKQGIVDLVPASLATNTAVDLARSLEDDSPEQFEKHGGTHKMLPIIYHSQYLDPSMTEPFKERPGDDFNFQLLNAFCDVIKPKHIPDMKPGYYGHYNPSSDRSKKSNRDKHQEDKILLLGILPDFFAFNLTSQSMPAKDELTRGLNIVFQTENVPLWVAFAATVFLDIHHILREQVEDGFSKLMDSVAVAKSNIEDNLDFQVNLRINAWPQQNDKMVRYFLSEIKTYIEDDQQRTMAPRLGRIVPEPHHLLRMHPWSCGLWKDYVQLKHREIGVTFVNAWGSVQHCAHLYNALRNEKLLTKAWHDMDIMLAIQGNEAFFTGNPPHEPEDYLKQDLFALGASASNFLTNARVKKNKKQLTASKRGPKALKGLAPVLETFRDRFLESSPRVDIRTEDIERILEKSACGLEQEDGPFLANLVKGADTSKNKNRSSAPKKLSVPRLVALLRALSQAEMLEISYPYLTLHLSCWRLLRAIKEVCSEKLISIYGPEYIDKENQLPFLVSYTFAAAVNAKQFADILKMKRTDIVTNELLEMTAVVMERMLETGGGAIVGQILREKLGMGVEFEADGEDAPVVQT</sequence>
<proteinExistence type="predicted"/>
<dbReference type="AlphaFoldDB" id="A0A6A5TFN2"/>
<dbReference type="PANTHER" id="PTHR38795:SF1">
    <property type="entry name" value="DUF6604 DOMAIN-CONTAINING PROTEIN"/>
    <property type="match status" value="1"/>
</dbReference>
<feature type="region of interest" description="Disordered" evidence="1">
    <location>
        <begin position="35"/>
        <end position="73"/>
    </location>
</feature>
<protein>
    <recommendedName>
        <fullName evidence="2">DUF6604 domain-containing protein</fullName>
    </recommendedName>
</protein>
<dbReference type="OrthoDB" id="5238236at2759"/>
<name>A0A6A5TFN2_9PLEO</name>